<feature type="transmembrane region" description="Helical" evidence="2">
    <location>
        <begin position="198"/>
        <end position="219"/>
    </location>
</feature>
<keyword evidence="4" id="KW-1185">Reference proteome</keyword>
<reference evidence="3 4" key="1">
    <citation type="submission" date="2024-01" db="EMBL/GenBank/DDBJ databases">
        <title>Genome insights into Plantactinospora veratri sp. nov.</title>
        <authorList>
            <person name="Wang L."/>
        </authorList>
    </citation>
    <scope>NUCLEOTIDE SEQUENCE [LARGE SCALE GENOMIC DNA]</scope>
    <source>
        <strain evidence="3 4">NEAU-FHS4</strain>
    </source>
</reference>
<protein>
    <submittedName>
        <fullName evidence="3">Uncharacterized protein</fullName>
    </submittedName>
</protein>
<feature type="compositionally biased region" description="Low complexity" evidence="1">
    <location>
        <begin position="170"/>
        <end position="187"/>
    </location>
</feature>
<sequence length="413" mass="41528">MTGGQFREVDLDLLADYVGGALHGTPDETEIARLVDQDPAWAEAYAALTAGLDAVRLDLAAWAAEPTPMPSPVLDRLVTALAGAAAPDSTGPSTGTSPTETAGAPAKPATEPGQDSTEPVEALGVPATLAEAPAPGAASRPGVTADSGSGPASGSAPGGPRRPAGRPRRQQSAEPTRAGGTQRPGTTGRRRRWARRMAAPLLLATVIAGFAGFALSGLVNGGDSAGDQSAGTALNSGEDSAAPQILGSGPPRTVVEPSAERVLSTGTDYTPDSLPDTVSDLARQAVPTTAPPRSSPRVRSSGPVREDAGPGAPSSSPDRATATSPCCLPLKADKSLQRLTDRSVLAACFDAIAAEHAQGPVAVELVDYATFQGKAALVVVFTDPSGARWAWVTGPNCGSPAAGADVTYQSRVG</sequence>
<feature type="region of interest" description="Disordered" evidence="1">
    <location>
        <begin position="85"/>
        <end position="119"/>
    </location>
</feature>
<organism evidence="3 4">
    <name type="scientific">Plantactinospora veratri</name>
    <dbReference type="NCBI Taxonomy" id="1436122"/>
    <lineage>
        <taxon>Bacteria</taxon>
        <taxon>Bacillati</taxon>
        <taxon>Actinomycetota</taxon>
        <taxon>Actinomycetes</taxon>
        <taxon>Micromonosporales</taxon>
        <taxon>Micromonosporaceae</taxon>
        <taxon>Plantactinospora</taxon>
    </lineage>
</organism>
<feature type="region of interest" description="Disordered" evidence="1">
    <location>
        <begin position="224"/>
        <end position="323"/>
    </location>
</feature>
<keyword evidence="2" id="KW-0472">Membrane</keyword>
<feature type="compositionally biased region" description="Low complexity" evidence="1">
    <location>
        <begin position="89"/>
        <end position="106"/>
    </location>
</feature>
<feature type="compositionally biased region" description="Polar residues" evidence="1">
    <location>
        <begin position="313"/>
        <end position="323"/>
    </location>
</feature>
<feature type="region of interest" description="Disordered" evidence="1">
    <location>
        <begin position="132"/>
        <end position="192"/>
    </location>
</feature>
<keyword evidence="2" id="KW-0812">Transmembrane</keyword>
<gene>
    <name evidence="3" type="ORF">V1634_30770</name>
</gene>
<feature type="compositionally biased region" description="Polar residues" evidence="1">
    <location>
        <begin position="226"/>
        <end position="238"/>
    </location>
</feature>
<dbReference type="RefSeq" id="WP_331211222.1">
    <property type="nucleotide sequence ID" value="NZ_JAZGQL010000032.1"/>
</dbReference>
<comment type="caution">
    <text evidence="3">The sequence shown here is derived from an EMBL/GenBank/DDBJ whole genome shotgun (WGS) entry which is preliminary data.</text>
</comment>
<name>A0ABU7SMU0_9ACTN</name>
<evidence type="ECO:0000313" key="4">
    <source>
        <dbReference type="Proteomes" id="UP001339911"/>
    </source>
</evidence>
<evidence type="ECO:0000256" key="2">
    <source>
        <dbReference type="SAM" id="Phobius"/>
    </source>
</evidence>
<evidence type="ECO:0000313" key="3">
    <source>
        <dbReference type="EMBL" id="MEE6311220.1"/>
    </source>
</evidence>
<evidence type="ECO:0000256" key="1">
    <source>
        <dbReference type="SAM" id="MobiDB-lite"/>
    </source>
</evidence>
<keyword evidence="2" id="KW-1133">Transmembrane helix</keyword>
<dbReference type="EMBL" id="JAZGQL010000032">
    <property type="protein sequence ID" value="MEE6311220.1"/>
    <property type="molecule type" value="Genomic_DNA"/>
</dbReference>
<dbReference type="Proteomes" id="UP001339911">
    <property type="component" value="Unassembled WGS sequence"/>
</dbReference>
<proteinExistence type="predicted"/>
<feature type="compositionally biased region" description="Low complexity" evidence="1">
    <location>
        <begin position="132"/>
        <end position="162"/>
    </location>
</feature>
<accession>A0ABU7SMU0</accession>